<dbReference type="AlphaFoldDB" id="M0M124"/>
<dbReference type="STRING" id="1227454.C446_09008"/>
<dbReference type="OrthoDB" id="56956at2157"/>
<dbReference type="PANTHER" id="PTHR31793:SF27">
    <property type="entry name" value="NOVEL THIOESTERASE SUPERFAMILY DOMAIN AND SAPOSIN A-TYPE DOMAIN CONTAINING PROTEIN (0610012H03RIK)"/>
    <property type="match status" value="1"/>
</dbReference>
<dbReference type="Proteomes" id="UP000011607">
    <property type="component" value="Unassembled WGS sequence"/>
</dbReference>
<accession>M0M124</accession>
<dbReference type="EMBL" id="AOMA01000088">
    <property type="protein sequence ID" value="EMA39118.1"/>
    <property type="molecule type" value="Genomic_DNA"/>
</dbReference>
<dbReference type="Gene3D" id="3.10.129.10">
    <property type="entry name" value="Hotdog Thioesterase"/>
    <property type="match status" value="1"/>
</dbReference>
<dbReference type="InterPro" id="IPR050563">
    <property type="entry name" value="4-hydroxybenzoyl-CoA_TE"/>
</dbReference>
<dbReference type="CDD" id="cd00586">
    <property type="entry name" value="4HBT"/>
    <property type="match status" value="1"/>
</dbReference>
<reference evidence="3 4" key="1">
    <citation type="journal article" date="2014" name="PLoS Genet.">
        <title>Phylogenetically driven sequencing of extremely halophilic archaea reveals strategies for static and dynamic osmo-response.</title>
        <authorList>
            <person name="Becker E.A."/>
            <person name="Seitzer P.M."/>
            <person name="Tritt A."/>
            <person name="Larsen D."/>
            <person name="Krusor M."/>
            <person name="Yao A.I."/>
            <person name="Wu D."/>
            <person name="Madern D."/>
            <person name="Eisen J.A."/>
            <person name="Darling A.E."/>
            <person name="Facciotti M.T."/>
        </authorList>
    </citation>
    <scope>NUCLEOTIDE SEQUENCE [LARGE SCALE GENOMIC DNA]</scope>
    <source>
        <strain evidence="3 4">JCM 10879</strain>
    </source>
</reference>
<evidence type="ECO:0000313" key="3">
    <source>
        <dbReference type="EMBL" id="EMA39118.1"/>
    </source>
</evidence>
<comment type="caution">
    <text evidence="3">The sequence shown here is derived from an EMBL/GenBank/DDBJ whole genome shotgun (WGS) entry which is preliminary data.</text>
</comment>
<evidence type="ECO:0000313" key="4">
    <source>
        <dbReference type="Proteomes" id="UP000011607"/>
    </source>
</evidence>
<keyword evidence="2" id="KW-0378">Hydrolase</keyword>
<dbReference type="PATRIC" id="fig|1227454.3.peg.1827"/>
<keyword evidence="4" id="KW-1185">Reference proteome</keyword>
<dbReference type="InterPro" id="IPR029069">
    <property type="entry name" value="HotDog_dom_sf"/>
</dbReference>
<protein>
    <submittedName>
        <fullName evidence="3">Thioesterase</fullName>
    </submittedName>
</protein>
<proteinExistence type="inferred from homology"/>
<gene>
    <name evidence="3" type="ORF">C446_09008</name>
</gene>
<dbReference type="GO" id="GO:0047617">
    <property type="term" value="F:fatty acyl-CoA hydrolase activity"/>
    <property type="evidence" value="ECO:0007669"/>
    <property type="project" value="TreeGrafter"/>
</dbReference>
<organism evidence="3 4">
    <name type="scientific">Halobiforma nitratireducens JCM 10879</name>
    <dbReference type="NCBI Taxonomy" id="1227454"/>
    <lineage>
        <taxon>Archaea</taxon>
        <taxon>Methanobacteriati</taxon>
        <taxon>Methanobacteriota</taxon>
        <taxon>Stenosarchaea group</taxon>
        <taxon>Halobacteria</taxon>
        <taxon>Halobacteriales</taxon>
        <taxon>Natrialbaceae</taxon>
        <taxon>Halobiforma</taxon>
    </lineage>
</organism>
<name>M0M124_9EURY</name>
<sequence>MTASDSGSDGDPDDGGDAYDYDYDYEVAVDVRLRDVDFMGHVNNATYATYLEQARDAYFRDVLDVSLVETETVLVTLEIDYVRPIEADSDVVVAIDVAELGTSSLPFEYEIRADGKRAATARTVQVVRDPETGESKPLPEKWRSRIEAYRE</sequence>
<evidence type="ECO:0000256" key="1">
    <source>
        <dbReference type="ARBA" id="ARBA00005953"/>
    </source>
</evidence>
<dbReference type="PANTHER" id="PTHR31793">
    <property type="entry name" value="4-HYDROXYBENZOYL-COA THIOESTERASE FAMILY MEMBER"/>
    <property type="match status" value="1"/>
</dbReference>
<dbReference type="SUPFAM" id="SSF54637">
    <property type="entry name" value="Thioesterase/thiol ester dehydrase-isomerase"/>
    <property type="match status" value="1"/>
</dbReference>
<comment type="similarity">
    <text evidence="1">Belongs to the 4-hydroxybenzoyl-CoA thioesterase family.</text>
</comment>
<dbReference type="Pfam" id="PF13279">
    <property type="entry name" value="4HBT_2"/>
    <property type="match status" value="1"/>
</dbReference>
<dbReference type="RefSeq" id="WP_006672723.1">
    <property type="nucleotide sequence ID" value="NZ_AOMA01000088.1"/>
</dbReference>
<dbReference type="eggNOG" id="arCOG01137">
    <property type="taxonomic scope" value="Archaea"/>
</dbReference>
<evidence type="ECO:0000256" key="2">
    <source>
        <dbReference type="ARBA" id="ARBA00022801"/>
    </source>
</evidence>